<dbReference type="Gene3D" id="1.20.1250.20">
    <property type="entry name" value="MFS general substrate transporter like domains"/>
    <property type="match status" value="1"/>
</dbReference>
<evidence type="ECO:0000259" key="9">
    <source>
        <dbReference type="PROSITE" id="PS50850"/>
    </source>
</evidence>
<comment type="caution">
    <text evidence="10">The sequence shown here is derived from an EMBL/GenBank/DDBJ whole genome shotgun (WGS) entry which is preliminary data.</text>
</comment>
<dbReference type="Proteomes" id="UP000317422">
    <property type="component" value="Unassembled WGS sequence"/>
</dbReference>
<dbReference type="InterPro" id="IPR050171">
    <property type="entry name" value="MFS_Transporters"/>
</dbReference>
<organism evidence="10 11">
    <name type="scientific">Haloactinospora alba</name>
    <dbReference type="NCBI Taxonomy" id="405555"/>
    <lineage>
        <taxon>Bacteria</taxon>
        <taxon>Bacillati</taxon>
        <taxon>Actinomycetota</taxon>
        <taxon>Actinomycetes</taxon>
        <taxon>Streptosporangiales</taxon>
        <taxon>Nocardiopsidaceae</taxon>
        <taxon>Haloactinospora</taxon>
    </lineage>
</organism>
<feature type="compositionally biased region" description="Low complexity" evidence="7">
    <location>
        <begin position="379"/>
        <end position="389"/>
    </location>
</feature>
<name>A0A543N9R1_9ACTN</name>
<gene>
    <name evidence="10" type="ORF">FHX37_3874</name>
</gene>
<feature type="transmembrane region" description="Helical" evidence="8">
    <location>
        <begin position="326"/>
        <end position="349"/>
    </location>
</feature>
<evidence type="ECO:0000256" key="7">
    <source>
        <dbReference type="SAM" id="MobiDB-lite"/>
    </source>
</evidence>
<feature type="transmembrane region" description="Helical" evidence="8">
    <location>
        <begin position="355"/>
        <end position="374"/>
    </location>
</feature>
<feature type="transmembrane region" description="Helical" evidence="8">
    <location>
        <begin position="95"/>
        <end position="113"/>
    </location>
</feature>
<feature type="transmembrane region" description="Helical" evidence="8">
    <location>
        <begin position="231"/>
        <end position="253"/>
    </location>
</feature>
<evidence type="ECO:0000256" key="1">
    <source>
        <dbReference type="ARBA" id="ARBA00004651"/>
    </source>
</evidence>
<feature type="transmembrane region" description="Helical" evidence="8">
    <location>
        <begin position="34"/>
        <end position="54"/>
    </location>
</feature>
<keyword evidence="4 8" id="KW-0812">Transmembrane</keyword>
<evidence type="ECO:0000256" key="5">
    <source>
        <dbReference type="ARBA" id="ARBA00022989"/>
    </source>
</evidence>
<dbReference type="PANTHER" id="PTHR23517">
    <property type="entry name" value="RESISTANCE PROTEIN MDTM, PUTATIVE-RELATED-RELATED"/>
    <property type="match status" value="1"/>
</dbReference>
<protein>
    <submittedName>
        <fullName evidence="10">Putative MFS family arabinose efflux permease</fullName>
    </submittedName>
</protein>
<dbReference type="GO" id="GO:0022857">
    <property type="term" value="F:transmembrane transporter activity"/>
    <property type="evidence" value="ECO:0007669"/>
    <property type="project" value="InterPro"/>
</dbReference>
<dbReference type="EMBL" id="VFQC01000002">
    <property type="protein sequence ID" value="TQN28529.1"/>
    <property type="molecule type" value="Genomic_DNA"/>
</dbReference>
<dbReference type="InterPro" id="IPR020846">
    <property type="entry name" value="MFS_dom"/>
</dbReference>
<proteinExistence type="predicted"/>
<evidence type="ECO:0000256" key="6">
    <source>
        <dbReference type="ARBA" id="ARBA00023136"/>
    </source>
</evidence>
<dbReference type="PANTHER" id="PTHR23517:SF13">
    <property type="entry name" value="MAJOR FACILITATOR SUPERFAMILY MFS_1"/>
    <property type="match status" value="1"/>
</dbReference>
<keyword evidence="3" id="KW-1003">Cell membrane</keyword>
<feature type="transmembrane region" description="Helical" evidence="8">
    <location>
        <begin position="290"/>
        <end position="314"/>
    </location>
</feature>
<dbReference type="SUPFAM" id="SSF103473">
    <property type="entry name" value="MFS general substrate transporter"/>
    <property type="match status" value="1"/>
</dbReference>
<keyword evidence="2" id="KW-0813">Transport</keyword>
<evidence type="ECO:0000256" key="8">
    <source>
        <dbReference type="SAM" id="Phobius"/>
    </source>
</evidence>
<dbReference type="Pfam" id="PF07690">
    <property type="entry name" value="MFS_1"/>
    <property type="match status" value="1"/>
</dbReference>
<evidence type="ECO:0000256" key="2">
    <source>
        <dbReference type="ARBA" id="ARBA00022448"/>
    </source>
</evidence>
<sequence length="406" mass="40649">MYTAVYLLVVLTAGAYLPSPLYPEYQHAFGFSDLTMTLVYAMFVLVSAPILLLFGPASDSFGPRAVLRVSVVVAALASGCFALAQGPAWLLAGRAAQGLALGAATGAATALITEHAAGGNRGRGSVLASMAFVAGTAAGPVAAGLLAQYAPAPQVLPYLVHLALLAAGWRLVSALPAPTARSRRWRPTRPHIPAGMRLLFTAAAATGFLAWTVAGLFLAVIPSVLSRGAQISNLAAIGGILGAVLACSVLSQLLVARYGTRNTQLAGLGALTVSLAILAFTGVGSVPVTVIAAVAAGTGHGLAYGGAAAVIDAAAPAGKRAAINSALYLAFYAGAGGPAVAVGLLTIWIPLAAAVSWISIAAAALVPLTGAAIVHTNRGPRPSRAGSRPEPQHQGQRSSEPRPGGV</sequence>
<dbReference type="InterPro" id="IPR011701">
    <property type="entry name" value="MFS"/>
</dbReference>
<comment type="subcellular location">
    <subcellularLocation>
        <location evidence="1">Cell membrane</location>
        <topology evidence="1">Multi-pass membrane protein</topology>
    </subcellularLocation>
</comment>
<dbReference type="PROSITE" id="PS50850">
    <property type="entry name" value="MFS"/>
    <property type="match status" value="1"/>
</dbReference>
<evidence type="ECO:0000313" key="10">
    <source>
        <dbReference type="EMBL" id="TQN28529.1"/>
    </source>
</evidence>
<evidence type="ECO:0000313" key="11">
    <source>
        <dbReference type="Proteomes" id="UP000317422"/>
    </source>
</evidence>
<accession>A0A543N9R1</accession>
<reference evidence="10 11" key="1">
    <citation type="submission" date="2019-06" db="EMBL/GenBank/DDBJ databases">
        <title>Sequencing the genomes of 1000 actinobacteria strains.</title>
        <authorList>
            <person name="Klenk H.-P."/>
        </authorList>
    </citation>
    <scope>NUCLEOTIDE SEQUENCE [LARGE SCALE GENOMIC DNA]</scope>
    <source>
        <strain evidence="10 11">DSM 45015</strain>
    </source>
</reference>
<evidence type="ECO:0000256" key="3">
    <source>
        <dbReference type="ARBA" id="ARBA00022475"/>
    </source>
</evidence>
<dbReference type="AlphaFoldDB" id="A0A543N9R1"/>
<feature type="transmembrane region" description="Helical" evidence="8">
    <location>
        <begin position="125"/>
        <end position="149"/>
    </location>
</feature>
<feature type="region of interest" description="Disordered" evidence="7">
    <location>
        <begin position="377"/>
        <end position="406"/>
    </location>
</feature>
<dbReference type="InterPro" id="IPR036259">
    <property type="entry name" value="MFS_trans_sf"/>
</dbReference>
<evidence type="ECO:0000256" key="4">
    <source>
        <dbReference type="ARBA" id="ARBA00022692"/>
    </source>
</evidence>
<keyword evidence="6 8" id="KW-0472">Membrane</keyword>
<keyword evidence="11" id="KW-1185">Reference proteome</keyword>
<feature type="transmembrane region" description="Helical" evidence="8">
    <location>
        <begin position="265"/>
        <end position="284"/>
    </location>
</feature>
<feature type="transmembrane region" description="Helical" evidence="8">
    <location>
        <begin position="66"/>
        <end position="89"/>
    </location>
</feature>
<feature type="domain" description="Major facilitator superfamily (MFS) profile" evidence="9">
    <location>
        <begin position="1"/>
        <end position="379"/>
    </location>
</feature>
<keyword evidence="5 8" id="KW-1133">Transmembrane helix</keyword>
<feature type="transmembrane region" description="Helical" evidence="8">
    <location>
        <begin position="198"/>
        <end position="225"/>
    </location>
</feature>
<dbReference type="GO" id="GO:0005886">
    <property type="term" value="C:plasma membrane"/>
    <property type="evidence" value="ECO:0007669"/>
    <property type="project" value="UniProtKB-SubCell"/>
</dbReference>
<feature type="transmembrane region" description="Helical" evidence="8">
    <location>
        <begin position="155"/>
        <end position="177"/>
    </location>
</feature>